<protein>
    <submittedName>
        <fullName evidence="1">Uncharacterized protein</fullName>
    </submittedName>
</protein>
<name>A0A6C0C2E9_9ZZZZ</name>
<evidence type="ECO:0000313" key="1">
    <source>
        <dbReference type="EMBL" id="QHS97939.1"/>
    </source>
</evidence>
<dbReference type="AlphaFoldDB" id="A0A6C0C2E9"/>
<dbReference type="EMBL" id="MN739309">
    <property type="protein sequence ID" value="QHS97939.1"/>
    <property type="molecule type" value="Genomic_DNA"/>
</dbReference>
<organism evidence="1">
    <name type="scientific">viral metagenome</name>
    <dbReference type="NCBI Taxonomy" id="1070528"/>
    <lineage>
        <taxon>unclassified sequences</taxon>
        <taxon>metagenomes</taxon>
        <taxon>organismal metagenomes</taxon>
    </lineage>
</organism>
<accession>A0A6C0C2E9</accession>
<reference evidence="1" key="1">
    <citation type="journal article" date="2020" name="Nature">
        <title>Giant virus diversity and host interactions through global metagenomics.</title>
        <authorList>
            <person name="Schulz F."/>
            <person name="Roux S."/>
            <person name="Paez-Espino D."/>
            <person name="Jungbluth S."/>
            <person name="Walsh D.A."/>
            <person name="Denef V.J."/>
            <person name="McMahon K.D."/>
            <person name="Konstantinidis K.T."/>
            <person name="Eloe-Fadrosh E.A."/>
            <person name="Kyrpides N.C."/>
            <person name="Woyke T."/>
        </authorList>
    </citation>
    <scope>NUCLEOTIDE SEQUENCE</scope>
    <source>
        <strain evidence="1">GVMAG-M-3300020182-33</strain>
    </source>
</reference>
<proteinExistence type="predicted"/>
<sequence length="31" mass="3276">MYAFSDNCAHISLGHVLLGATPKDAQTGTQQ</sequence>